<organism evidence="1">
    <name type="scientific">Aeromonas enteropelogenes</name>
    <name type="common">Aeromonas trota</name>
    <dbReference type="NCBI Taxonomy" id="29489"/>
    <lineage>
        <taxon>Bacteria</taxon>
        <taxon>Pseudomonadati</taxon>
        <taxon>Pseudomonadota</taxon>
        <taxon>Gammaproteobacteria</taxon>
        <taxon>Aeromonadales</taxon>
        <taxon>Aeromonadaceae</taxon>
        <taxon>Aeromonas</taxon>
    </lineage>
</organism>
<dbReference type="EMBL" id="LT635650">
    <property type="protein sequence ID" value="SGZ37730.1"/>
    <property type="molecule type" value="Genomic_DNA"/>
</dbReference>
<reference evidence="1" key="1">
    <citation type="submission" date="2016-11" db="EMBL/GenBank/DDBJ databases">
        <title>Aeromonas genus plasmids.</title>
        <authorList>
            <person name="Klemm E.J."/>
            <person name="Page A.J."/>
        </authorList>
    </citation>
    <scope>NUCLEOTIDE SEQUENCE [LARGE SCALE GENOMIC DNA]</scope>
    <source>
        <strain evidence="1">9789_1_48</strain>
        <plasmid evidence="1">9789_1_48</plasmid>
    </source>
</reference>
<reference evidence="1" key="2">
    <citation type="submission" date="2016-11" db="EMBL/GenBank/DDBJ databases">
        <authorList>
            <person name="Jaros S."/>
            <person name="Januszkiewicz K."/>
            <person name="Wedrychowicz H."/>
        </authorList>
    </citation>
    <scope>NUCLEOTIDE SEQUENCE</scope>
    <source>
        <strain evidence="1">9789_1_48</strain>
        <plasmid evidence="1">9789_1_48</plasmid>
    </source>
</reference>
<evidence type="ECO:0000313" key="1">
    <source>
        <dbReference type="EMBL" id="SGZ37730.1"/>
    </source>
</evidence>
<accession>A0A1L0AT29</accession>
<proteinExistence type="predicted"/>
<geneLocation type="plasmid" evidence="1">
    <name>9789_1_48</name>
</geneLocation>
<name>A0A1L0AT29_AEREN</name>
<dbReference type="AlphaFoldDB" id="A0A1L0AT29"/>
<protein>
    <submittedName>
        <fullName evidence="1">Uncharacterized protein</fullName>
    </submittedName>
</protein>
<keyword evidence="1" id="KW-0614">Plasmid</keyword>
<sequence length="68" mass="7642">MRFDKHGIEVDGDCIWLLDAGGQRLCDLTEMQLLDFGGRISVEGGLLNFDLDAAEWRERLIALGLEPH</sequence>
<dbReference type="RefSeq" id="WP_059296384.1">
    <property type="nucleotide sequence ID" value="NZ_JAAKVH010000024.1"/>
</dbReference>